<proteinExistence type="predicted"/>
<evidence type="ECO:0000256" key="1">
    <source>
        <dbReference type="SAM" id="MobiDB-lite"/>
    </source>
</evidence>
<comment type="caution">
    <text evidence="2">The sequence shown here is derived from an EMBL/GenBank/DDBJ whole genome shotgun (WGS) entry which is preliminary data.</text>
</comment>
<feature type="region of interest" description="Disordered" evidence="1">
    <location>
        <begin position="36"/>
        <end position="58"/>
    </location>
</feature>
<accession>J9FEU1</accession>
<dbReference type="AlphaFoldDB" id="J9FEU1"/>
<evidence type="ECO:0000313" key="2">
    <source>
        <dbReference type="EMBL" id="EJW92938.1"/>
    </source>
</evidence>
<reference evidence="2" key="1">
    <citation type="journal article" date="2012" name="PLoS ONE">
        <title>Gene sets for utilization of primary and secondary nutrition supplies in the distal gut of endangered iberian lynx.</title>
        <authorList>
            <person name="Alcaide M."/>
            <person name="Messina E."/>
            <person name="Richter M."/>
            <person name="Bargiela R."/>
            <person name="Peplies J."/>
            <person name="Huws S.A."/>
            <person name="Newbold C.J."/>
            <person name="Golyshin P.N."/>
            <person name="Simon M.A."/>
            <person name="Lopez G."/>
            <person name="Yakimov M.M."/>
            <person name="Ferrer M."/>
        </authorList>
    </citation>
    <scope>NUCLEOTIDE SEQUENCE</scope>
</reference>
<gene>
    <name evidence="2" type="ORF">EVA_18955</name>
</gene>
<dbReference type="EMBL" id="AMCI01007253">
    <property type="protein sequence ID" value="EJW92938.1"/>
    <property type="molecule type" value="Genomic_DNA"/>
</dbReference>
<sequence length="58" mass="6865">NIFIVDNKFRNIKKRAVWCLNYVDSKVENNIMEKVGGGHLHPRHVQPQYKRWADRTSG</sequence>
<organism evidence="2">
    <name type="scientific">gut metagenome</name>
    <dbReference type="NCBI Taxonomy" id="749906"/>
    <lineage>
        <taxon>unclassified sequences</taxon>
        <taxon>metagenomes</taxon>
        <taxon>organismal metagenomes</taxon>
    </lineage>
</organism>
<name>J9FEU1_9ZZZZ</name>
<protein>
    <submittedName>
        <fullName evidence="2">Uncharacterized protein</fullName>
    </submittedName>
</protein>
<feature type="non-terminal residue" evidence="2">
    <location>
        <position position="1"/>
    </location>
</feature>